<keyword evidence="11" id="KW-1185">Reference proteome</keyword>
<evidence type="ECO:0000256" key="4">
    <source>
        <dbReference type="ARBA" id="ARBA00022889"/>
    </source>
</evidence>
<comment type="subcellular location">
    <subcellularLocation>
        <location evidence="1">Membrane</location>
        <topology evidence="1">Single-pass type I membrane protein</topology>
    </subcellularLocation>
</comment>
<dbReference type="EMBL" id="VZTM01025577">
    <property type="protein sequence ID" value="NXS98479.1"/>
    <property type="molecule type" value="Genomic_DNA"/>
</dbReference>
<feature type="non-terminal residue" evidence="10">
    <location>
        <position position="1"/>
    </location>
</feature>
<dbReference type="Pfam" id="PF06365">
    <property type="entry name" value="CD34_antigen"/>
    <property type="match status" value="1"/>
</dbReference>
<dbReference type="Proteomes" id="UP000550086">
    <property type="component" value="Unassembled WGS sequence"/>
</dbReference>
<evidence type="ECO:0000256" key="1">
    <source>
        <dbReference type="ARBA" id="ARBA00004479"/>
    </source>
</evidence>
<keyword evidence="4" id="KW-0130">Cell adhesion</keyword>
<name>A0A7L2YXR5_JACJC</name>
<evidence type="ECO:0000256" key="3">
    <source>
        <dbReference type="ARBA" id="ARBA00022729"/>
    </source>
</evidence>
<accession>A0A7L2YXR5</accession>
<evidence type="ECO:0000256" key="9">
    <source>
        <dbReference type="SAM" id="Phobius"/>
    </source>
</evidence>
<dbReference type="PANTHER" id="PTHR15594:SF1">
    <property type="entry name" value="PODOCALYXIN-LIKE PROTEIN 2"/>
    <property type="match status" value="1"/>
</dbReference>
<reference evidence="10 11" key="1">
    <citation type="submission" date="2019-09" db="EMBL/GenBank/DDBJ databases">
        <title>Bird 10,000 Genomes (B10K) Project - Family phase.</title>
        <authorList>
            <person name="Zhang G."/>
        </authorList>
    </citation>
    <scope>NUCLEOTIDE SEQUENCE [LARGE SCALE GENOMIC DNA]</scope>
    <source>
        <strain evidence="10">B10K-DU-002-59</strain>
        <tissue evidence="10">Muscle</tissue>
    </source>
</reference>
<evidence type="ECO:0000313" key="11">
    <source>
        <dbReference type="Proteomes" id="UP000550086"/>
    </source>
</evidence>
<evidence type="ECO:0000256" key="5">
    <source>
        <dbReference type="ARBA" id="ARBA00022989"/>
    </source>
</evidence>
<dbReference type="InterPro" id="IPR042397">
    <property type="entry name" value="PODXL2"/>
</dbReference>
<dbReference type="GO" id="GO:0050901">
    <property type="term" value="P:leukocyte tethering or rolling"/>
    <property type="evidence" value="ECO:0007669"/>
    <property type="project" value="TreeGrafter"/>
</dbReference>
<dbReference type="OrthoDB" id="6352820at2759"/>
<dbReference type="GO" id="GO:0005886">
    <property type="term" value="C:plasma membrane"/>
    <property type="evidence" value="ECO:0007669"/>
    <property type="project" value="UniProtKB-ARBA"/>
</dbReference>
<dbReference type="PANTHER" id="PTHR15594">
    <property type="entry name" value="PODOCALYXIN-LIKE PROTEIN 2"/>
    <property type="match status" value="1"/>
</dbReference>
<feature type="compositionally biased region" description="Low complexity" evidence="8">
    <location>
        <begin position="268"/>
        <end position="286"/>
    </location>
</feature>
<feature type="transmembrane region" description="Helical" evidence="9">
    <location>
        <begin position="471"/>
        <end position="495"/>
    </location>
</feature>
<feature type="compositionally biased region" description="Polar residues" evidence="8">
    <location>
        <begin position="311"/>
        <end position="326"/>
    </location>
</feature>
<feature type="region of interest" description="Disordered" evidence="8">
    <location>
        <begin position="267"/>
        <end position="326"/>
    </location>
</feature>
<gene>
    <name evidence="10" type="primary">Podxl2</name>
    <name evidence="10" type="ORF">JACJAC_R09130</name>
</gene>
<evidence type="ECO:0000256" key="2">
    <source>
        <dbReference type="ARBA" id="ARBA00022692"/>
    </source>
</evidence>
<evidence type="ECO:0000256" key="6">
    <source>
        <dbReference type="ARBA" id="ARBA00023136"/>
    </source>
</evidence>
<keyword evidence="3" id="KW-0732">Signal</keyword>
<keyword evidence="6 9" id="KW-0472">Membrane</keyword>
<keyword evidence="5 9" id="KW-1133">Transmembrane helix</keyword>
<evidence type="ECO:0000256" key="8">
    <source>
        <dbReference type="SAM" id="MobiDB-lite"/>
    </source>
</evidence>
<evidence type="ECO:0000313" key="10">
    <source>
        <dbReference type="EMBL" id="NXS98479.1"/>
    </source>
</evidence>
<sequence length="574" mass="62195">TGTLCLCLASSEEPTADGLTSTSLLEFAMMSHLEAMNSHEQTSPEAAEPDLVPSSLHAAPGSGFTSEENEESKILQPPQYFWEDGGELNDSSLDLGPATDYSFPAASQKALLKGNGTQVKDNWERATVQPPAEFVEPDLHTPFSSTLEEEEGLLPIDHSRGGMETLQTSGPEVTSSEPVGQEDSFSLLFSTASARPGVGIETATGGQEEDSVPPGLDLGSSMGPGLLPVSSIFSTAAAVREEFLETTVGWEMLEPTVQTEMEQTVEMPVGTPSPGGSSPGTQTLSGNEQHPTSPSQWDRFDEPAMDPIWNDTESATETVSAERSLSPQAGDARLAMPPTEMSWDSAQVICKDWSNLAGKNYIILNMSDNIDCEEFRLERGPQLLALVEDAFSRQVDGLRDRWLISLSKPNENDKHLLMTLAGEQGVIPTKDVLMALGDVKRSLAEIGIQNYSTTTSCQSHPNQTRSDYGKLFVVLVIIGSICAIIIVLGLIYNCWQRRLPKMKNMSHGEELRFVENGCHDNPTLDVASDSQSEMQEKKPSVNGGNTINGPDSWDVLINKQASEDVDVFEEDTHL</sequence>
<feature type="region of interest" description="Disordered" evidence="8">
    <location>
        <begin position="37"/>
        <end position="73"/>
    </location>
</feature>
<keyword evidence="2 9" id="KW-0812">Transmembrane</keyword>
<keyword evidence="7" id="KW-0325">Glycoprotein</keyword>
<organism evidence="10 11">
    <name type="scientific">Jacana jacana</name>
    <name type="common">Wattled jacana</name>
    <name type="synonym">Parra jacana</name>
    <dbReference type="NCBI Taxonomy" id="54508"/>
    <lineage>
        <taxon>Eukaryota</taxon>
        <taxon>Metazoa</taxon>
        <taxon>Chordata</taxon>
        <taxon>Craniata</taxon>
        <taxon>Vertebrata</taxon>
        <taxon>Euteleostomi</taxon>
        <taxon>Archelosauria</taxon>
        <taxon>Archosauria</taxon>
        <taxon>Dinosauria</taxon>
        <taxon>Saurischia</taxon>
        <taxon>Theropoda</taxon>
        <taxon>Coelurosauria</taxon>
        <taxon>Aves</taxon>
        <taxon>Neognathae</taxon>
        <taxon>Neoaves</taxon>
        <taxon>Charadriiformes</taxon>
        <taxon>Jacanidae</taxon>
        <taxon>Jacana</taxon>
    </lineage>
</organism>
<proteinExistence type="predicted"/>
<feature type="region of interest" description="Disordered" evidence="8">
    <location>
        <begin position="524"/>
        <end position="547"/>
    </location>
</feature>
<dbReference type="InterPro" id="IPR013836">
    <property type="entry name" value="CD34/Podocalyxin"/>
</dbReference>
<feature type="compositionally biased region" description="Polar residues" evidence="8">
    <location>
        <begin position="287"/>
        <end position="296"/>
    </location>
</feature>
<protein>
    <submittedName>
        <fullName evidence="10">PDXL2 protein</fullName>
    </submittedName>
</protein>
<feature type="non-terminal residue" evidence="10">
    <location>
        <position position="574"/>
    </location>
</feature>
<comment type="caution">
    <text evidence="10">The sequence shown here is derived from an EMBL/GenBank/DDBJ whole genome shotgun (WGS) entry which is preliminary data.</text>
</comment>
<evidence type="ECO:0000256" key="7">
    <source>
        <dbReference type="ARBA" id="ARBA00023180"/>
    </source>
</evidence>
<dbReference type="AlphaFoldDB" id="A0A7L2YXR5"/>